<keyword evidence="1" id="KW-1133">Transmembrane helix</keyword>
<name>A0A1I3L8B7_9PLAN</name>
<evidence type="ECO:0000313" key="3">
    <source>
        <dbReference type="Proteomes" id="UP000199518"/>
    </source>
</evidence>
<dbReference type="RefSeq" id="WP_139228514.1">
    <property type="nucleotide sequence ID" value="NZ_FOQD01000012.1"/>
</dbReference>
<keyword evidence="3" id="KW-1185">Reference proteome</keyword>
<proteinExistence type="predicted"/>
<dbReference type="AlphaFoldDB" id="A0A1I3L8B7"/>
<evidence type="ECO:0000256" key="1">
    <source>
        <dbReference type="SAM" id="Phobius"/>
    </source>
</evidence>
<dbReference type="Proteomes" id="UP000199518">
    <property type="component" value="Unassembled WGS sequence"/>
</dbReference>
<protein>
    <submittedName>
        <fullName evidence="2">Uncharacterized protein</fullName>
    </submittedName>
</protein>
<sequence>MNADTSTPVSRKWLRPLTLVEWLVIIALIAVLIALLVPPVKWGASGFIDVPIRIFVFDVIEGRPIKGAHVAIIRYSPDMPKAEFPAITAAFFDELRTSQDHQTDDRGSTIITETFMTEVNYKSPEQFALLFNRWVVVAADGFEPVMTPVRHDTERTAKIRKRGELVVAVGLVKTAKR</sequence>
<gene>
    <name evidence="2" type="ORF">SAMN05421753_112174</name>
</gene>
<reference evidence="3" key="1">
    <citation type="submission" date="2016-10" db="EMBL/GenBank/DDBJ databases">
        <authorList>
            <person name="Varghese N."/>
            <person name="Submissions S."/>
        </authorList>
    </citation>
    <scope>NUCLEOTIDE SEQUENCE [LARGE SCALE GENOMIC DNA]</scope>
    <source>
        <strain evidence="3">DSM 26348</strain>
    </source>
</reference>
<keyword evidence="1" id="KW-0472">Membrane</keyword>
<organism evidence="2 3">
    <name type="scientific">Planctomicrobium piriforme</name>
    <dbReference type="NCBI Taxonomy" id="1576369"/>
    <lineage>
        <taxon>Bacteria</taxon>
        <taxon>Pseudomonadati</taxon>
        <taxon>Planctomycetota</taxon>
        <taxon>Planctomycetia</taxon>
        <taxon>Planctomycetales</taxon>
        <taxon>Planctomycetaceae</taxon>
        <taxon>Planctomicrobium</taxon>
    </lineage>
</organism>
<accession>A0A1I3L8B7</accession>
<dbReference type="EMBL" id="FOQD01000012">
    <property type="protein sequence ID" value="SFI81003.1"/>
    <property type="molecule type" value="Genomic_DNA"/>
</dbReference>
<keyword evidence="1" id="KW-0812">Transmembrane</keyword>
<evidence type="ECO:0000313" key="2">
    <source>
        <dbReference type="EMBL" id="SFI81003.1"/>
    </source>
</evidence>
<feature type="transmembrane region" description="Helical" evidence="1">
    <location>
        <begin position="20"/>
        <end position="37"/>
    </location>
</feature>